<proteinExistence type="inferred from homology"/>
<feature type="signal peptide" evidence="10">
    <location>
        <begin position="1"/>
        <end position="24"/>
    </location>
</feature>
<evidence type="ECO:0000256" key="6">
    <source>
        <dbReference type="ARBA" id="ARBA00023295"/>
    </source>
</evidence>
<keyword evidence="7 9" id="KW-0624">Polysaccharide degradation</keyword>
<evidence type="ECO:0000256" key="5">
    <source>
        <dbReference type="ARBA" id="ARBA00023001"/>
    </source>
</evidence>
<keyword evidence="3 10" id="KW-0732">Signal</keyword>
<dbReference type="Gene3D" id="1.50.10.10">
    <property type="match status" value="1"/>
</dbReference>
<dbReference type="PROSITE" id="PS00812">
    <property type="entry name" value="GLYCOSYL_HYDROL_F8"/>
    <property type="match status" value="1"/>
</dbReference>
<dbReference type="InterPro" id="IPR012341">
    <property type="entry name" value="6hp_glycosidase-like_sf"/>
</dbReference>
<dbReference type="RefSeq" id="WP_224055793.1">
    <property type="nucleotide sequence ID" value="NZ_AP025145.1"/>
</dbReference>
<dbReference type="PRINTS" id="PR00735">
    <property type="entry name" value="GLHYDRLASE8"/>
</dbReference>
<protein>
    <recommendedName>
        <fullName evidence="9">Glucanase</fullName>
        <ecNumber evidence="9">3.2.1.-</ecNumber>
    </recommendedName>
</protein>
<comment type="catalytic activity">
    <reaction evidence="1">
        <text>Endohydrolysis of (1-&gt;4)-beta-D-glucosidic linkages in cellulose, lichenin and cereal beta-D-glucans.</text>
        <dbReference type="EC" id="3.2.1.4"/>
    </reaction>
</comment>
<evidence type="ECO:0000256" key="9">
    <source>
        <dbReference type="RuleBase" id="RU361167"/>
    </source>
</evidence>
<sequence>MRIKRSILVLSVLSSIWVSGASFASSQCHSDQSMWSTYKSSFITRNGRVIDNANKHISHSEGQGYGMLIAEYFGDQKTFRKLWSWTQKHLSRDQDPLFSWKWQSKTPNVPDKNNASDGDILIAWALLRASKRWPNQGYQSSAKEIIQELQHSHLKSRKGEVVLLPGSYGFEFSRRTVVNPAYWVFPAFDDFSQYSDQWKALSESGVAMLNANLYGHHLLPPDWLEVSKNGWKPAQNFPPQFSYSSYRVPLHLVWGGRSHRINWLYNNWLESSNKAWVDVTTGELAPYPPPEGATAIAQLVERASKPSASQKGISVYPKGKDYYSDSLVLLSHIAYNERICQ</sequence>
<dbReference type="InterPro" id="IPR019834">
    <property type="entry name" value="Glyco_hydro_8_CS"/>
</dbReference>
<evidence type="ECO:0000256" key="2">
    <source>
        <dbReference type="ARBA" id="ARBA00009209"/>
    </source>
</evidence>
<evidence type="ECO:0000256" key="8">
    <source>
        <dbReference type="PROSITE-ProRule" id="PRU10058"/>
    </source>
</evidence>
<evidence type="ECO:0000256" key="3">
    <source>
        <dbReference type="ARBA" id="ARBA00022729"/>
    </source>
</evidence>
<dbReference type="Pfam" id="PF01270">
    <property type="entry name" value="Glyco_hydro_8"/>
    <property type="match status" value="1"/>
</dbReference>
<comment type="caution">
    <text evidence="11">The sequence shown here is derived from an EMBL/GenBank/DDBJ whole genome shotgun (WGS) entry which is preliminary data.</text>
</comment>
<dbReference type="GO" id="GO:0030245">
    <property type="term" value="P:cellulose catabolic process"/>
    <property type="evidence" value="ECO:0007669"/>
    <property type="project" value="UniProtKB-KW"/>
</dbReference>
<name>A0AAV5NUV1_9VIBR</name>
<organism evidence="11 12">
    <name type="scientific">Vibrio penaeicida</name>
    <dbReference type="NCBI Taxonomy" id="104609"/>
    <lineage>
        <taxon>Bacteria</taxon>
        <taxon>Pseudomonadati</taxon>
        <taxon>Pseudomonadota</taxon>
        <taxon>Gammaproteobacteria</taxon>
        <taxon>Vibrionales</taxon>
        <taxon>Vibrionaceae</taxon>
        <taxon>Vibrio</taxon>
    </lineage>
</organism>
<keyword evidence="5" id="KW-0136">Cellulose degradation</keyword>
<feature type="chain" id="PRO_5043719545" description="Glucanase" evidence="10">
    <location>
        <begin position="25"/>
        <end position="341"/>
    </location>
</feature>
<gene>
    <name evidence="11" type="ORF">GCM10007932_36540</name>
</gene>
<evidence type="ECO:0000313" key="11">
    <source>
        <dbReference type="EMBL" id="GLQ74293.1"/>
    </source>
</evidence>
<reference evidence="12" key="1">
    <citation type="journal article" date="2019" name="Int. J. Syst. Evol. Microbiol.">
        <title>The Global Catalogue of Microorganisms (GCM) 10K type strain sequencing project: providing services to taxonomists for standard genome sequencing and annotation.</title>
        <authorList>
            <consortium name="The Broad Institute Genomics Platform"/>
            <consortium name="The Broad Institute Genome Sequencing Center for Infectious Disease"/>
            <person name="Wu L."/>
            <person name="Ma J."/>
        </authorList>
    </citation>
    <scope>NUCLEOTIDE SEQUENCE [LARGE SCALE GENOMIC DNA]</scope>
    <source>
        <strain evidence="12">NBRC 15640</strain>
    </source>
</reference>
<keyword evidence="6 9" id="KW-0326">Glycosidase</keyword>
<dbReference type="GO" id="GO:0008810">
    <property type="term" value="F:cellulase activity"/>
    <property type="evidence" value="ECO:0007669"/>
    <property type="project" value="UniProtKB-EC"/>
</dbReference>
<dbReference type="InterPro" id="IPR008928">
    <property type="entry name" value="6-hairpin_glycosidase_sf"/>
</dbReference>
<accession>A0AAV5NUV1</accession>
<dbReference type="AlphaFoldDB" id="A0AAV5NUV1"/>
<evidence type="ECO:0000256" key="4">
    <source>
        <dbReference type="ARBA" id="ARBA00022801"/>
    </source>
</evidence>
<dbReference type="SUPFAM" id="SSF48208">
    <property type="entry name" value="Six-hairpin glycosidases"/>
    <property type="match status" value="1"/>
</dbReference>
<dbReference type="EC" id="3.2.1.-" evidence="9"/>
<evidence type="ECO:0000256" key="10">
    <source>
        <dbReference type="SAM" id="SignalP"/>
    </source>
</evidence>
<keyword evidence="7 9" id="KW-0119">Carbohydrate metabolism</keyword>
<feature type="active site" description="Nucleophile" evidence="8">
    <location>
        <position position="117"/>
    </location>
</feature>
<dbReference type="InterPro" id="IPR002037">
    <property type="entry name" value="Glyco_hydro_8"/>
</dbReference>
<keyword evidence="4 9" id="KW-0378">Hydrolase</keyword>
<dbReference type="EMBL" id="BSNX01000055">
    <property type="protein sequence ID" value="GLQ74293.1"/>
    <property type="molecule type" value="Genomic_DNA"/>
</dbReference>
<keyword evidence="12" id="KW-1185">Reference proteome</keyword>
<dbReference type="Proteomes" id="UP001156690">
    <property type="component" value="Unassembled WGS sequence"/>
</dbReference>
<evidence type="ECO:0000256" key="7">
    <source>
        <dbReference type="ARBA" id="ARBA00023326"/>
    </source>
</evidence>
<evidence type="ECO:0000256" key="1">
    <source>
        <dbReference type="ARBA" id="ARBA00000966"/>
    </source>
</evidence>
<comment type="similarity">
    <text evidence="2 9">Belongs to the glycosyl hydrolase 8 (cellulase D) family.</text>
</comment>
<evidence type="ECO:0000313" key="12">
    <source>
        <dbReference type="Proteomes" id="UP001156690"/>
    </source>
</evidence>